<dbReference type="FunCoup" id="A7TLN5">
    <property type="interactions" value="135"/>
</dbReference>
<dbReference type="RefSeq" id="XP_001644685.1">
    <property type="nucleotide sequence ID" value="XM_001644635.1"/>
</dbReference>
<dbReference type="GO" id="GO:0032968">
    <property type="term" value="P:positive regulation of transcription elongation by RNA polymerase II"/>
    <property type="evidence" value="ECO:0007669"/>
    <property type="project" value="EnsemblFungi"/>
</dbReference>
<name>A7TLN5_VANPO</name>
<dbReference type="OrthoDB" id="4029425at2759"/>
<dbReference type="Proteomes" id="UP000000267">
    <property type="component" value="Unassembled WGS sequence"/>
</dbReference>
<evidence type="ECO:0000313" key="2">
    <source>
        <dbReference type="EMBL" id="EDO16827.1"/>
    </source>
</evidence>
<dbReference type="PhylomeDB" id="A7TLN5"/>
<dbReference type="InParanoid" id="A7TLN5"/>
<dbReference type="GO" id="GO:0006281">
    <property type="term" value="P:DNA repair"/>
    <property type="evidence" value="ECO:0007669"/>
    <property type="project" value="EnsemblFungi"/>
</dbReference>
<dbReference type="STRING" id="436907.A7TLN5"/>
<dbReference type="KEGG" id="vpo:Kpol_1056p28"/>
<dbReference type="GeneID" id="5544999"/>
<dbReference type="GO" id="GO:0035267">
    <property type="term" value="C:NuA4 histone acetyltransferase complex"/>
    <property type="evidence" value="ECO:0007669"/>
    <property type="project" value="EnsemblFungi"/>
</dbReference>
<protein>
    <submittedName>
        <fullName evidence="2">Uncharacterized protein</fullName>
    </submittedName>
</protein>
<dbReference type="InterPro" id="IPR026226">
    <property type="entry name" value="EAF5"/>
</dbReference>
<feature type="region of interest" description="Disordered" evidence="1">
    <location>
        <begin position="146"/>
        <end position="171"/>
    </location>
</feature>
<dbReference type="GO" id="GO:0005829">
    <property type="term" value="C:cytosol"/>
    <property type="evidence" value="ECO:0007669"/>
    <property type="project" value="EnsemblFungi"/>
</dbReference>
<dbReference type="PRINTS" id="PR02067">
    <property type="entry name" value="PROTEINEAF5"/>
</dbReference>
<evidence type="ECO:0000256" key="1">
    <source>
        <dbReference type="SAM" id="MobiDB-lite"/>
    </source>
</evidence>
<dbReference type="GO" id="GO:1990453">
    <property type="term" value="C:nucleosome disassembly/reassembly complex"/>
    <property type="evidence" value="ECO:0007669"/>
    <property type="project" value="EnsemblFungi"/>
</dbReference>
<sequence length="293" mass="32816">MGPELRELIVLQVVYSLLISNGRKLSDVNSTEYASSVSGFSSGAVYKVSLVKLANEVQNNILINQMVGSSEAKLDISDILQIIRALFPKNRTILVDGQINFHKLELNKLREELLRRYTMFKTNQINQIKSLEDELISGGKTQAAKASPSIAESSSASTSTATPAASLSPTATTGKKNKNIVVVDPKREKLLQLYRDTVLNKLQGKNKLFDELYDRLDKIDENDISSGIVYEDIQLDRIKNETPSSVHDLQLILQRSICDSLMRFPVGSENWKLAKQVQIDLDETVQFMRRALE</sequence>
<dbReference type="EMBL" id="DS480416">
    <property type="protein sequence ID" value="EDO16827.1"/>
    <property type="molecule type" value="Genomic_DNA"/>
</dbReference>
<dbReference type="AlphaFoldDB" id="A7TLN5"/>
<accession>A7TLN5</accession>
<proteinExistence type="predicted"/>
<keyword evidence="3" id="KW-1185">Reference proteome</keyword>
<reference evidence="2 3" key="1">
    <citation type="journal article" date="2007" name="Proc. Natl. Acad. Sci. U.S.A.">
        <title>Independent sorting-out of thousands of duplicated gene pairs in two yeast species descended from a whole-genome duplication.</title>
        <authorList>
            <person name="Scannell D.R."/>
            <person name="Frank A.C."/>
            <person name="Conant G.C."/>
            <person name="Byrne K.P."/>
            <person name="Woolfit M."/>
            <person name="Wolfe K.H."/>
        </authorList>
    </citation>
    <scope>NUCLEOTIDE SEQUENCE [LARGE SCALE GENOMIC DNA]</scope>
    <source>
        <strain evidence="3">ATCC 22028 / DSM 70294 / BCRC 21397 / CBS 2163 / NBRC 10782 / NRRL Y-8283 / UCD 57-17</strain>
    </source>
</reference>
<dbReference type="GO" id="GO:0006335">
    <property type="term" value="P:DNA replication-dependent chromatin assembly"/>
    <property type="evidence" value="ECO:0007669"/>
    <property type="project" value="EnsemblFungi"/>
</dbReference>
<organism evidence="3">
    <name type="scientific">Vanderwaltozyma polyspora (strain ATCC 22028 / DSM 70294 / BCRC 21397 / CBS 2163 / NBRC 10782 / NRRL Y-8283 / UCD 57-17)</name>
    <name type="common">Kluyveromyces polysporus</name>
    <dbReference type="NCBI Taxonomy" id="436907"/>
    <lineage>
        <taxon>Eukaryota</taxon>
        <taxon>Fungi</taxon>
        <taxon>Dikarya</taxon>
        <taxon>Ascomycota</taxon>
        <taxon>Saccharomycotina</taxon>
        <taxon>Saccharomycetes</taxon>
        <taxon>Saccharomycetales</taxon>
        <taxon>Saccharomycetaceae</taxon>
        <taxon>Vanderwaltozyma</taxon>
    </lineage>
</organism>
<gene>
    <name evidence="2" type="ORF">Kpol_1056p28</name>
</gene>
<dbReference type="OMA" id="IIEIEMI"/>
<dbReference type="eggNOG" id="ENOG502S0AH">
    <property type="taxonomic scope" value="Eukaryota"/>
</dbReference>
<dbReference type="GO" id="GO:0006337">
    <property type="term" value="P:nucleosome disassembly"/>
    <property type="evidence" value="ECO:0007669"/>
    <property type="project" value="EnsemblFungi"/>
</dbReference>
<evidence type="ECO:0000313" key="3">
    <source>
        <dbReference type="Proteomes" id="UP000000267"/>
    </source>
</evidence>
<dbReference type="HOGENOM" id="CLU_071344_0_0_1"/>